<dbReference type="GO" id="GO:0005524">
    <property type="term" value="F:ATP binding"/>
    <property type="evidence" value="ECO:0007669"/>
    <property type="project" value="UniProtKB-KW"/>
</dbReference>
<name>A0A381PJA2_9ZZZZ</name>
<dbReference type="UniPathway" id="UPA00074">
    <property type="reaction ID" value="UER00131"/>
</dbReference>
<evidence type="ECO:0000259" key="9">
    <source>
        <dbReference type="Pfam" id="PF01259"/>
    </source>
</evidence>
<evidence type="ECO:0000256" key="4">
    <source>
        <dbReference type="ARBA" id="ARBA00022598"/>
    </source>
</evidence>
<gene>
    <name evidence="10" type="ORF">METZ01_LOCUS19023</name>
</gene>
<dbReference type="EC" id="6.3.2.6" evidence="3"/>
<dbReference type="PANTHER" id="PTHR43700">
    <property type="entry name" value="PHOSPHORIBOSYLAMINOIMIDAZOLE-SUCCINOCARBOXAMIDE SYNTHASE"/>
    <property type="match status" value="1"/>
</dbReference>
<dbReference type="PANTHER" id="PTHR43700:SF1">
    <property type="entry name" value="PHOSPHORIBOSYLAMINOIMIDAZOLE-SUCCINOCARBOXAMIDE SYNTHASE"/>
    <property type="match status" value="1"/>
</dbReference>
<evidence type="ECO:0000256" key="2">
    <source>
        <dbReference type="ARBA" id="ARBA00010190"/>
    </source>
</evidence>
<evidence type="ECO:0000313" key="10">
    <source>
        <dbReference type="EMBL" id="SUZ66169.1"/>
    </source>
</evidence>
<evidence type="ECO:0000256" key="3">
    <source>
        <dbReference type="ARBA" id="ARBA00012217"/>
    </source>
</evidence>
<dbReference type="GO" id="GO:0004639">
    <property type="term" value="F:phosphoribosylaminoimidazolesuccinocarboxamide synthase activity"/>
    <property type="evidence" value="ECO:0007669"/>
    <property type="project" value="UniProtKB-EC"/>
</dbReference>
<dbReference type="CDD" id="cd01414">
    <property type="entry name" value="SAICAR_synt_Sc"/>
    <property type="match status" value="1"/>
</dbReference>
<dbReference type="GO" id="GO:0005737">
    <property type="term" value="C:cytoplasm"/>
    <property type="evidence" value="ECO:0007669"/>
    <property type="project" value="TreeGrafter"/>
</dbReference>
<keyword evidence="7" id="KW-0067">ATP-binding</keyword>
<keyword evidence="4" id="KW-0436">Ligase</keyword>
<comment type="similarity">
    <text evidence="2">Belongs to the SAICAR synthetase family.</text>
</comment>
<dbReference type="Gene3D" id="3.30.470.20">
    <property type="entry name" value="ATP-grasp fold, B domain"/>
    <property type="match status" value="1"/>
</dbReference>
<dbReference type="SUPFAM" id="SSF56104">
    <property type="entry name" value="SAICAR synthase-like"/>
    <property type="match status" value="1"/>
</dbReference>
<protein>
    <recommendedName>
        <fullName evidence="3">phosphoribosylaminoimidazolesuccinocarboxamide synthase</fullName>
        <ecNumber evidence="3">6.3.2.6</ecNumber>
    </recommendedName>
</protein>
<proteinExistence type="inferred from homology"/>
<feature type="non-terminal residue" evidence="10">
    <location>
        <position position="1"/>
    </location>
</feature>
<feature type="domain" description="SAICAR synthetase/ADE2 N-terminal" evidence="9">
    <location>
        <begin position="7"/>
        <end position="256"/>
    </location>
</feature>
<dbReference type="GO" id="GO:0006189">
    <property type="term" value="P:'de novo' IMP biosynthetic process"/>
    <property type="evidence" value="ECO:0007669"/>
    <property type="project" value="UniProtKB-UniPathway"/>
</dbReference>
<dbReference type="PROSITE" id="PS01057">
    <property type="entry name" value="SAICAR_SYNTHETASE_1"/>
    <property type="match status" value="1"/>
</dbReference>
<dbReference type="InterPro" id="IPR018236">
    <property type="entry name" value="SAICAR_synthetase_CS"/>
</dbReference>
<dbReference type="AlphaFoldDB" id="A0A381PJA2"/>
<comment type="pathway">
    <text evidence="1">Purine metabolism; IMP biosynthesis via de novo pathway; 5-amino-1-(5-phospho-D-ribosyl)imidazole-4-carboxamide from 5-amino-1-(5-phospho-D-ribosyl)imidazole-4-carboxylate: step 1/2.</text>
</comment>
<evidence type="ECO:0000256" key="8">
    <source>
        <dbReference type="SAM" id="MobiDB-lite"/>
    </source>
</evidence>
<accession>A0A381PJA2</accession>
<dbReference type="FunFam" id="3.30.470.20:FF:000015">
    <property type="entry name" value="Phosphoribosylaminoimidazole-succinocarboxamide synthase"/>
    <property type="match status" value="1"/>
</dbReference>
<dbReference type="HAMAP" id="MF_00137">
    <property type="entry name" value="SAICAR_synth"/>
    <property type="match status" value="1"/>
</dbReference>
<dbReference type="Pfam" id="PF01259">
    <property type="entry name" value="SAICAR_synt"/>
    <property type="match status" value="1"/>
</dbReference>
<evidence type="ECO:0000256" key="1">
    <source>
        <dbReference type="ARBA" id="ARBA00004672"/>
    </source>
</evidence>
<organism evidence="10">
    <name type="scientific">marine metagenome</name>
    <dbReference type="NCBI Taxonomy" id="408172"/>
    <lineage>
        <taxon>unclassified sequences</taxon>
        <taxon>metagenomes</taxon>
        <taxon>ecological metagenomes</taxon>
    </lineage>
</organism>
<dbReference type="EMBL" id="UINC01000977">
    <property type="protein sequence ID" value="SUZ66169.1"/>
    <property type="molecule type" value="Genomic_DNA"/>
</dbReference>
<dbReference type="InterPro" id="IPR028923">
    <property type="entry name" value="SAICAR_synt/ADE2_N"/>
</dbReference>
<dbReference type="NCBIfam" id="NF010568">
    <property type="entry name" value="PRK13961.1"/>
    <property type="match status" value="1"/>
</dbReference>
<reference evidence="10" key="1">
    <citation type="submission" date="2018-05" db="EMBL/GenBank/DDBJ databases">
        <authorList>
            <person name="Lanie J.A."/>
            <person name="Ng W.-L."/>
            <person name="Kazmierczak K.M."/>
            <person name="Andrzejewski T.M."/>
            <person name="Davidsen T.M."/>
            <person name="Wayne K.J."/>
            <person name="Tettelin H."/>
            <person name="Glass J.I."/>
            <person name="Rusch D."/>
            <person name="Podicherti R."/>
            <person name="Tsui H.-C.T."/>
            <person name="Winkler M.E."/>
        </authorList>
    </citation>
    <scope>NUCLEOTIDE SEQUENCE</scope>
</reference>
<keyword evidence="5" id="KW-0547">Nucleotide-binding</keyword>
<dbReference type="Gene3D" id="3.30.200.20">
    <property type="entry name" value="Phosphorylase Kinase, domain 1"/>
    <property type="match status" value="1"/>
</dbReference>
<evidence type="ECO:0000256" key="7">
    <source>
        <dbReference type="ARBA" id="ARBA00022840"/>
    </source>
</evidence>
<evidence type="ECO:0000256" key="5">
    <source>
        <dbReference type="ARBA" id="ARBA00022741"/>
    </source>
</evidence>
<feature type="region of interest" description="Disordered" evidence="8">
    <location>
        <begin position="234"/>
        <end position="267"/>
    </location>
</feature>
<evidence type="ECO:0000256" key="6">
    <source>
        <dbReference type="ARBA" id="ARBA00022755"/>
    </source>
</evidence>
<dbReference type="InterPro" id="IPR001636">
    <property type="entry name" value="SAICAR_synth"/>
</dbReference>
<dbReference type="NCBIfam" id="TIGR00081">
    <property type="entry name" value="purC"/>
    <property type="match status" value="1"/>
</dbReference>
<sequence>VNELELLHSGKVREMYTVDDQHLLMVATDRISAFDVVFNEPIPDKGRVLTAMTVWWSEYLTSVAPTHLVSADLNDFPSPAQRPDWHGRALLVRKAEMLPLECIVRGYITGSAWKEYQQSGTMHGSPLPTGLVEAQQLPEPVFTPSTKATEGHDINISYQEAVEIVGSNIAAQARDLSIEAYRSASEHAADNGVIIADTKFELGLIDGEMVIADELLTPDSSRFWPAESWTSGVTPVSLDKQPVRDATEASGWDKSPPPPQLSEETVNATRERYITAYERITGESFSTWIGEN</sequence>
<keyword evidence="6" id="KW-0658">Purine biosynthesis</keyword>